<dbReference type="InterPro" id="IPR016169">
    <property type="entry name" value="FAD-bd_PCMH_sub2"/>
</dbReference>
<evidence type="ECO:0000259" key="6">
    <source>
        <dbReference type="PROSITE" id="PS51387"/>
    </source>
</evidence>
<dbReference type="EMBL" id="CP001700">
    <property type="protein sequence ID" value="ACU75185.1"/>
    <property type="molecule type" value="Genomic_DNA"/>
</dbReference>
<dbReference type="PANTHER" id="PTHR42973:SF39">
    <property type="entry name" value="FAD-BINDING PCMH-TYPE DOMAIN-CONTAINING PROTEIN"/>
    <property type="match status" value="1"/>
</dbReference>
<protein>
    <submittedName>
        <fullName evidence="7">FAD linked oxidase domain protein</fullName>
    </submittedName>
</protein>
<dbReference type="InterPro" id="IPR050416">
    <property type="entry name" value="FAD-linked_Oxidoreductase"/>
</dbReference>
<dbReference type="SUPFAM" id="SSF56176">
    <property type="entry name" value="FAD-binding/transporter-associated domain-like"/>
    <property type="match status" value="1"/>
</dbReference>
<dbReference type="HOGENOM" id="CLU_018354_10_2_11"/>
<dbReference type="Gene3D" id="3.30.465.10">
    <property type="match status" value="1"/>
</dbReference>
<evidence type="ECO:0000256" key="1">
    <source>
        <dbReference type="ARBA" id="ARBA00001974"/>
    </source>
</evidence>
<dbReference type="OrthoDB" id="9775082at2"/>
<feature type="domain" description="FAD-binding PCMH-type" evidence="6">
    <location>
        <begin position="60"/>
        <end position="227"/>
    </location>
</feature>
<dbReference type="Pfam" id="PF08031">
    <property type="entry name" value="BBE"/>
    <property type="match status" value="1"/>
</dbReference>
<keyword evidence="3" id="KW-0285">Flavoprotein</keyword>
<evidence type="ECO:0000313" key="7">
    <source>
        <dbReference type="EMBL" id="ACU75185.1"/>
    </source>
</evidence>
<dbReference type="InterPro" id="IPR012951">
    <property type="entry name" value="BBE"/>
</dbReference>
<evidence type="ECO:0000313" key="8">
    <source>
        <dbReference type="Proteomes" id="UP000000851"/>
    </source>
</evidence>
<evidence type="ECO:0000256" key="5">
    <source>
        <dbReference type="ARBA" id="ARBA00023002"/>
    </source>
</evidence>
<dbReference type="GO" id="GO:0071949">
    <property type="term" value="F:FAD binding"/>
    <property type="evidence" value="ECO:0007669"/>
    <property type="project" value="InterPro"/>
</dbReference>
<dbReference type="GO" id="GO:0016491">
    <property type="term" value="F:oxidoreductase activity"/>
    <property type="evidence" value="ECO:0007669"/>
    <property type="project" value="UniProtKB-KW"/>
</dbReference>
<dbReference type="Gene3D" id="3.30.43.10">
    <property type="entry name" value="Uridine Diphospho-n-acetylenolpyruvylglucosamine Reductase, domain 2"/>
    <property type="match status" value="1"/>
</dbReference>
<dbReference type="InterPro" id="IPR036318">
    <property type="entry name" value="FAD-bd_PCMH-like_sf"/>
</dbReference>
<dbReference type="STRING" id="479433.Caci_6331"/>
<comment type="cofactor">
    <cofactor evidence="1">
        <name>FAD</name>
        <dbReference type="ChEBI" id="CHEBI:57692"/>
    </cofactor>
</comment>
<evidence type="ECO:0000256" key="3">
    <source>
        <dbReference type="ARBA" id="ARBA00022630"/>
    </source>
</evidence>
<dbReference type="InterPro" id="IPR016167">
    <property type="entry name" value="FAD-bd_PCMH_sub1"/>
</dbReference>
<dbReference type="AlphaFoldDB" id="C7QKB1"/>
<proteinExistence type="inferred from homology"/>
<dbReference type="InParanoid" id="C7QKB1"/>
<dbReference type="FunCoup" id="C7QKB1">
    <property type="interactions" value="2"/>
</dbReference>
<gene>
    <name evidence="7" type="ordered locus">Caci_6331</name>
</gene>
<keyword evidence="5" id="KW-0560">Oxidoreductase</keyword>
<dbReference type="KEGG" id="cai:Caci_6331"/>
<evidence type="ECO:0000256" key="4">
    <source>
        <dbReference type="ARBA" id="ARBA00022827"/>
    </source>
</evidence>
<keyword evidence="8" id="KW-1185">Reference proteome</keyword>
<comment type="similarity">
    <text evidence="2">Belongs to the oxygen-dependent FAD-linked oxidoreductase family.</text>
</comment>
<dbReference type="eggNOG" id="COG0277">
    <property type="taxonomic scope" value="Bacteria"/>
</dbReference>
<keyword evidence="4" id="KW-0274">FAD</keyword>
<accession>C7QKB1</accession>
<sequence>MRTLIPELNIRDHHGLAPLTRDPDTLSVWRELRSRLDGELHLPGDPGYHRARQVFFARYDDVLPSAVVRCRTPHDVVQAVGAATRAGLPAVARAGGHSLAGFSVGPGVVIDVSPMNRVDFTADGIVRVGAGTRAGRLNRFLTAAGRMLPVGTDTRVGVAGLTLGGGLGMAGRRFGFTCDHLVAADVVLADGRWVTCDRERHPDLFWALRGGGSFGVVTSLSFAVRPAMALSAFRLRWPFSAAEAVINAWQQWIRDLPTEFMTFLALRDEGEPILELYGSALATEPDAAMRTVAPLAAAIGLHPTIEALWPMSFRDSIAFWDGTRDRHGWRATKSECFTKPIPADALVAQFTHARHPAQNRSVELIQLGGAYNALPAQASAYAHRTQSFTIKHSVEVPTQAPPTEKTSAQNWLNHSWASVRPHGTRTVYPNFTDPDLPSWPTEYHGANYPKLQHIKAHYDPTNLFAAPQSIRLPNPPRPPQ</sequence>
<dbReference type="PROSITE" id="PS51387">
    <property type="entry name" value="FAD_PCMH"/>
    <property type="match status" value="1"/>
</dbReference>
<dbReference type="Proteomes" id="UP000000851">
    <property type="component" value="Chromosome"/>
</dbReference>
<dbReference type="InterPro" id="IPR006094">
    <property type="entry name" value="Oxid_FAD_bind_N"/>
</dbReference>
<dbReference type="InterPro" id="IPR016166">
    <property type="entry name" value="FAD-bd_PCMH"/>
</dbReference>
<reference evidence="7 8" key="1">
    <citation type="journal article" date="2009" name="Stand. Genomic Sci.">
        <title>Complete genome sequence of Catenulispora acidiphila type strain (ID 139908).</title>
        <authorList>
            <person name="Copeland A."/>
            <person name="Lapidus A."/>
            <person name="Glavina Del Rio T."/>
            <person name="Nolan M."/>
            <person name="Lucas S."/>
            <person name="Chen F."/>
            <person name="Tice H."/>
            <person name="Cheng J.F."/>
            <person name="Bruce D."/>
            <person name="Goodwin L."/>
            <person name="Pitluck S."/>
            <person name="Mikhailova N."/>
            <person name="Pati A."/>
            <person name="Ivanova N."/>
            <person name="Mavromatis K."/>
            <person name="Chen A."/>
            <person name="Palaniappan K."/>
            <person name="Chain P."/>
            <person name="Land M."/>
            <person name="Hauser L."/>
            <person name="Chang Y.J."/>
            <person name="Jeffries C.D."/>
            <person name="Chertkov O."/>
            <person name="Brettin T."/>
            <person name="Detter J.C."/>
            <person name="Han C."/>
            <person name="Ali Z."/>
            <person name="Tindall B.J."/>
            <person name="Goker M."/>
            <person name="Bristow J."/>
            <person name="Eisen J.A."/>
            <person name="Markowitz V."/>
            <person name="Hugenholtz P."/>
            <person name="Kyrpides N.C."/>
            <person name="Klenk H.P."/>
        </authorList>
    </citation>
    <scope>NUCLEOTIDE SEQUENCE [LARGE SCALE GENOMIC DNA]</scope>
    <source>
        <strain evidence="8">DSM 44928 / JCM 14897 / NBRC 102108 / NRRL B-24433 / ID139908</strain>
    </source>
</reference>
<name>C7QKB1_CATAD</name>
<evidence type="ECO:0000256" key="2">
    <source>
        <dbReference type="ARBA" id="ARBA00005466"/>
    </source>
</evidence>
<organism evidence="7 8">
    <name type="scientific">Catenulispora acidiphila (strain DSM 44928 / JCM 14897 / NBRC 102108 / NRRL B-24433 / ID139908)</name>
    <dbReference type="NCBI Taxonomy" id="479433"/>
    <lineage>
        <taxon>Bacteria</taxon>
        <taxon>Bacillati</taxon>
        <taxon>Actinomycetota</taxon>
        <taxon>Actinomycetes</taxon>
        <taxon>Catenulisporales</taxon>
        <taxon>Catenulisporaceae</taxon>
        <taxon>Catenulispora</taxon>
    </lineage>
</organism>
<dbReference type="Pfam" id="PF01565">
    <property type="entry name" value="FAD_binding_4"/>
    <property type="match status" value="1"/>
</dbReference>
<dbReference type="PANTHER" id="PTHR42973">
    <property type="entry name" value="BINDING OXIDOREDUCTASE, PUTATIVE (AFU_ORTHOLOGUE AFUA_1G17690)-RELATED"/>
    <property type="match status" value="1"/>
</dbReference>
<dbReference type="Gene3D" id="3.40.462.20">
    <property type="match status" value="1"/>
</dbReference>